<protein>
    <submittedName>
        <fullName evidence="2">SapC family protein</fullName>
    </submittedName>
</protein>
<keyword evidence="3" id="KW-1185">Reference proteome</keyword>
<dbReference type="Proteomes" id="UP000295023">
    <property type="component" value="Unassembled WGS sequence"/>
</dbReference>
<gene>
    <name evidence="2" type="ORF">EXY23_03115</name>
</gene>
<reference evidence="2 3" key="1">
    <citation type="submission" date="2019-03" db="EMBL/GenBank/DDBJ databases">
        <title>Paracraurococcus aquatilis NE82 genome sequence.</title>
        <authorList>
            <person name="Zhao Y."/>
            <person name="Du Z."/>
        </authorList>
    </citation>
    <scope>NUCLEOTIDE SEQUENCE [LARGE SCALE GENOMIC DNA]</scope>
    <source>
        <strain evidence="2 3">NE82</strain>
    </source>
</reference>
<name>A0A4R4DUY0_9PROT</name>
<dbReference type="EMBL" id="SKBM01000002">
    <property type="protein sequence ID" value="TCZ66083.1"/>
    <property type="molecule type" value="Genomic_DNA"/>
</dbReference>
<dbReference type="InterPro" id="IPR010836">
    <property type="entry name" value="SapC"/>
</dbReference>
<evidence type="ECO:0000313" key="3">
    <source>
        <dbReference type="Proteomes" id="UP000295023"/>
    </source>
</evidence>
<accession>A0A4R4DUY0</accession>
<evidence type="ECO:0000313" key="2">
    <source>
        <dbReference type="EMBL" id="TCZ66083.1"/>
    </source>
</evidence>
<proteinExistence type="predicted"/>
<dbReference type="OrthoDB" id="9806524at2"/>
<sequence length="262" mass="27846">MGLPHRSPAMAETPNRANGAATAPPVLPPLYRSLAPLAPERHRALRLRQAGYGVAAGANAIPLAAEEFPLAARSLPIVFGAQAPHLPAALTSLAANNNLFVGSDGAWRAGAYVPAYLRRLPFYPVRAGAGSDQMVLCIDTQAPQVSESEGEPLFDAEAKPTPVLDRALAFAKSVEEAMLRTRAITDRLNLLGLLKPAVVQFPHQGKPMRIDGFFAVDRPALAALPAETLAELRDRGWLEAIYAHLLSLAGLPELARSLPQPG</sequence>
<comment type="caution">
    <text evidence="2">The sequence shown here is derived from an EMBL/GenBank/DDBJ whole genome shotgun (WGS) entry which is preliminary data.</text>
</comment>
<dbReference type="Pfam" id="PF07277">
    <property type="entry name" value="SapC"/>
    <property type="match status" value="1"/>
</dbReference>
<evidence type="ECO:0000256" key="1">
    <source>
        <dbReference type="SAM" id="MobiDB-lite"/>
    </source>
</evidence>
<feature type="region of interest" description="Disordered" evidence="1">
    <location>
        <begin position="1"/>
        <end position="22"/>
    </location>
</feature>
<dbReference type="AlphaFoldDB" id="A0A4R4DUY0"/>
<organism evidence="2 3">
    <name type="scientific">Roseicella aquatilis</name>
    <dbReference type="NCBI Taxonomy" id="2527868"/>
    <lineage>
        <taxon>Bacteria</taxon>
        <taxon>Pseudomonadati</taxon>
        <taxon>Pseudomonadota</taxon>
        <taxon>Alphaproteobacteria</taxon>
        <taxon>Acetobacterales</taxon>
        <taxon>Roseomonadaceae</taxon>
        <taxon>Roseicella</taxon>
    </lineage>
</organism>